<organism evidence="10 11">
    <name type="scientific">Paenibacillus abyssi</name>
    <dbReference type="NCBI Taxonomy" id="1340531"/>
    <lineage>
        <taxon>Bacteria</taxon>
        <taxon>Bacillati</taxon>
        <taxon>Bacillota</taxon>
        <taxon>Bacilli</taxon>
        <taxon>Bacillales</taxon>
        <taxon>Paenibacillaceae</taxon>
        <taxon>Paenibacillus</taxon>
    </lineage>
</organism>
<keyword evidence="3 6" id="KW-0808">Transferase</keyword>
<feature type="region of interest" description="Disordered" evidence="7">
    <location>
        <begin position="139"/>
        <end position="167"/>
    </location>
</feature>
<dbReference type="InterPro" id="IPR023213">
    <property type="entry name" value="CAT-like_dom_sf"/>
</dbReference>
<keyword evidence="4 6" id="KW-0450">Lipoyl</keyword>
<dbReference type="Proteomes" id="UP000644756">
    <property type="component" value="Unassembled WGS sequence"/>
</dbReference>
<evidence type="ECO:0000256" key="1">
    <source>
        <dbReference type="ARBA" id="ARBA00001938"/>
    </source>
</evidence>
<dbReference type="PROSITE" id="PS50968">
    <property type="entry name" value="BIOTINYL_LIPOYL"/>
    <property type="match status" value="1"/>
</dbReference>
<dbReference type="Gene3D" id="3.30.559.10">
    <property type="entry name" value="Chloramphenicol acetyltransferase-like domain"/>
    <property type="match status" value="1"/>
</dbReference>
<evidence type="ECO:0000256" key="5">
    <source>
        <dbReference type="ARBA" id="ARBA00023315"/>
    </source>
</evidence>
<dbReference type="Gene3D" id="2.40.50.100">
    <property type="match status" value="1"/>
</dbReference>
<keyword evidence="11" id="KW-1185">Reference proteome</keyword>
<comment type="cofactor">
    <cofactor evidence="1 6">
        <name>(R)-lipoate</name>
        <dbReference type="ChEBI" id="CHEBI:83088"/>
    </cofactor>
</comment>
<dbReference type="GO" id="GO:0005737">
    <property type="term" value="C:cytoplasm"/>
    <property type="evidence" value="ECO:0007669"/>
    <property type="project" value="TreeGrafter"/>
</dbReference>
<comment type="caution">
    <text evidence="10">The sequence shown here is derived from an EMBL/GenBank/DDBJ whole genome shotgun (WGS) entry which is preliminary data.</text>
</comment>
<dbReference type="InterPro" id="IPR004167">
    <property type="entry name" value="PSBD"/>
</dbReference>
<proteinExistence type="inferred from homology"/>
<dbReference type="Gene3D" id="4.10.320.10">
    <property type="entry name" value="E3-binding domain"/>
    <property type="match status" value="1"/>
</dbReference>
<dbReference type="PROSITE" id="PS00189">
    <property type="entry name" value="LIPOYL"/>
    <property type="match status" value="1"/>
</dbReference>
<evidence type="ECO:0000256" key="6">
    <source>
        <dbReference type="RuleBase" id="RU003423"/>
    </source>
</evidence>
<dbReference type="Pfam" id="PF00364">
    <property type="entry name" value="Biotin_lipoyl"/>
    <property type="match status" value="1"/>
</dbReference>
<protein>
    <recommendedName>
        <fullName evidence="6">Dihydrolipoamide acetyltransferase component of pyruvate dehydrogenase complex</fullName>
        <ecNumber evidence="6">2.3.1.-</ecNumber>
    </recommendedName>
</protein>
<dbReference type="SUPFAM" id="SSF51230">
    <property type="entry name" value="Single hybrid motif"/>
    <property type="match status" value="1"/>
</dbReference>
<dbReference type="Pfam" id="PF02817">
    <property type="entry name" value="E3_binding"/>
    <property type="match status" value="1"/>
</dbReference>
<dbReference type="SUPFAM" id="SSF52777">
    <property type="entry name" value="CoA-dependent acyltransferases"/>
    <property type="match status" value="1"/>
</dbReference>
<dbReference type="InterPro" id="IPR036625">
    <property type="entry name" value="E3-bd_dom_sf"/>
</dbReference>
<dbReference type="SUPFAM" id="SSF47005">
    <property type="entry name" value="Peripheral subunit-binding domain of 2-oxo acid dehydrogenase complex"/>
    <property type="match status" value="1"/>
</dbReference>
<dbReference type="PROSITE" id="PS51826">
    <property type="entry name" value="PSBD"/>
    <property type="match status" value="1"/>
</dbReference>
<dbReference type="InterPro" id="IPR050743">
    <property type="entry name" value="2-oxoacid_DH_E2_comp"/>
</dbReference>
<comment type="similarity">
    <text evidence="2 6">Belongs to the 2-oxoacid dehydrogenase family.</text>
</comment>
<dbReference type="InterPro" id="IPR001078">
    <property type="entry name" value="2-oxoacid_DH_actylTfrase"/>
</dbReference>
<evidence type="ECO:0000256" key="7">
    <source>
        <dbReference type="SAM" id="MobiDB-lite"/>
    </source>
</evidence>
<dbReference type="EMBL" id="BMGR01000011">
    <property type="protein sequence ID" value="GGG13592.1"/>
    <property type="molecule type" value="Genomic_DNA"/>
</dbReference>
<evidence type="ECO:0000259" key="9">
    <source>
        <dbReference type="PROSITE" id="PS51826"/>
    </source>
</evidence>
<dbReference type="InterPro" id="IPR000089">
    <property type="entry name" value="Biotin_lipoyl"/>
</dbReference>
<name>A0A917D7D0_9BACL</name>
<reference evidence="10" key="2">
    <citation type="submission" date="2020-09" db="EMBL/GenBank/DDBJ databases">
        <authorList>
            <person name="Sun Q."/>
            <person name="Zhou Y."/>
        </authorList>
    </citation>
    <scope>NUCLEOTIDE SEQUENCE</scope>
    <source>
        <strain evidence="10">CGMCC 1.12987</strain>
    </source>
</reference>
<dbReference type="InterPro" id="IPR003016">
    <property type="entry name" value="2-oxoA_DH_lipoyl-BS"/>
</dbReference>
<evidence type="ECO:0000256" key="4">
    <source>
        <dbReference type="ARBA" id="ARBA00022823"/>
    </source>
</evidence>
<reference evidence="10" key="1">
    <citation type="journal article" date="2014" name="Int. J. Syst. Evol. Microbiol.">
        <title>Complete genome sequence of Corynebacterium casei LMG S-19264T (=DSM 44701T), isolated from a smear-ripened cheese.</title>
        <authorList>
            <consortium name="US DOE Joint Genome Institute (JGI-PGF)"/>
            <person name="Walter F."/>
            <person name="Albersmeier A."/>
            <person name="Kalinowski J."/>
            <person name="Ruckert C."/>
        </authorList>
    </citation>
    <scope>NUCLEOTIDE SEQUENCE</scope>
    <source>
        <strain evidence="10">CGMCC 1.12987</strain>
    </source>
</reference>
<gene>
    <name evidence="10" type="primary">acoC</name>
    <name evidence="10" type="ORF">GCM10010916_33140</name>
</gene>
<dbReference type="Pfam" id="PF00198">
    <property type="entry name" value="2-oxoacid_dh"/>
    <property type="match status" value="1"/>
</dbReference>
<feature type="compositionally biased region" description="Polar residues" evidence="7">
    <location>
        <begin position="155"/>
        <end position="165"/>
    </location>
</feature>
<dbReference type="AlphaFoldDB" id="A0A917D7D0"/>
<keyword evidence="5 6" id="KW-0012">Acyltransferase</keyword>
<sequence length="401" mass="43021">MKIILPKLGANMDSAVLTKWLVAEGEPVEKNNAVAEISTDKVTMEIEAPEDGIVVKQYFKEDDDVPVGAVIAEIGSAAQQSPDPAKPNKAAAPEQDAKLAASPSARKLAHKMGIDLSVVKGTGPRGRIVSEDIMRYANSEQAAGEKKEAAGQLPEQAQVSGNTPDPTVLAEPSVQREQAESYRLTRIEKLSGERMLQSLQSTAQLTLSRDVDVTGTLALLDSLKSAKQARITFTAVVLLAVCKALQVHKRFNGKLKNGEIIIGENVDLNVAVATEQGLLVPVIRELQSKSLLSVSEALARIVDKARGGKLEADDYATGNFTVTNLGASGVDTFTPILYPGQIGILGVGRILKRSWVFQDNLEIRSIVSLSLTWDHQAVDGYPAAQFMKSVAEYLETPGLML</sequence>
<dbReference type="CDD" id="cd06849">
    <property type="entry name" value="lipoyl_domain"/>
    <property type="match status" value="1"/>
</dbReference>
<feature type="region of interest" description="Disordered" evidence="7">
    <location>
        <begin position="76"/>
        <end position="101"/>
    </location>
</feature>
<dbReference type="PANTHER" id="PTHR43178">
    <property type="entry name" value="DIHYDROLIPOAMIDE ACETYLTRANSFERASE COMPONENT OF PYRUVATE DEHYDROGENASE COMPLEX"/>
    <property type="match status" value="1"/>
</dbReference>
<feature type="domain" description="Lipoyl-binding" evidence="8">
    <location>
        <begin position="1"/>
        <end position="75"/>
    </location>
</feature>
<dbReference type="GO" id="GO:0016407">
    <property type="term" value="F:acetyltransferase activity"/>
    <property type="evidence" value="ECO:0007669"/>
    <property type="project" value="TreeGrafter"/>
</dbReference>
<dbReference type="PANTHER" id="PTHR43178:SF5">
    <property type="entry name" value="LIPOAMIDE ACYLTRANSFERASE COMPONENT OF BRANCHED-CHAIN ALPHA-KETO ACID DEHYDROGENASE COMPLEX, MITOCHONDRIAL"/>
    <property type="match status" value="1"/>
</dbReference>
<evidence type="ECO:0000256" key="3">
    <source>
        <dbReference type="ARBA" id="ARBA00022679"/>
    </source>
</evidence>
<evidence type="ECO:0000256" key="2">
    <source>
        <dbReference type="ARBA" id="ARBA00007317"/>
    </source>
</evidence>
<evidence type="ECO:0000259" key="8">
    <source>
        <dbReference type="PROSITE" id="PS50968"/>
    </source>
</evidence>
<dbReference type="InterPro" id="IPR011053">
    <property type="entry name" value="Single_hybrid_motif"/>
</dbReference>
<evidence type="ECO:0000313" key="11">
    <source>
        <dbReference type="Proteomes" id="UP000644756"/>
    </source>
</evidence>
<dbReference type="GO" id="GO:0031405">
    <property type="term" value="F:lipoic acid binding"/>
    <property type="evidence" value="ECO:0007669"/>
    <property type="project" value="TreeGrafter"/>
</dbReference>
<feature type="domain" description="Peripheral subunit-binding (PSBD)" evidence="9">
    <location>
        <begin position="100"/>
        <end position="137"/>
    </location>
</feature>
<dbReference type="RefSeq" id="WP_188532193.1">
    <property type="nucleotide sequence ID" value="NZ_BMGR01000011.1"/>
</dbReference>
<accession>A0A917D7D0</accession>
<evidence type="ECO:0000313" key="10">
    <source>
        <dbReference type="EMBL" id="GGG13592.1"/>
    </source>
</evidence>
<dbReference type="EC" id="2.3.1.-" evidence="6"/>